<feature type="chain" id="PRO_5047322949" description="Ig-like domain-containing protein" evidence="2">
    <location>
        <begin position="23"/>
        <end position="219"/>
    </location>
</feature>
<dbReference type="Gene3D" id="2.60.120.260">
    <property type="entry name" value="Galactose-binding domain-like"/>
    <property type="match status" value="1"/>
</dbReference>
<dbReference type="EMBL" id="CAWUHB010000002">
    <property type="protein sequence ID" value="CAK7209721.1"/>
    <property type="molecule type" value="Genomic_DNA"/>
</dbReference>
<feature type="signal peptide" evidence="2">
    <location>
        <begin position="1"/>
        <end position="22"/>
    </location>
</feature>
<dbReference type="Proteomes" id="UP001642405">
    <property type="component" value="Unassembled WGS sequence"/>
</dbReference>
<evidence type="ECO:0000313" key="4">
    <source>
        <dbReference type="Proteomes" id="UP001642405"/>
    </source>
</evidence>
<reference evidence="3 4" key="1">
    <citation type="submission" date="2024-01" db="EMBL/GenBank/DDBJ databases">
        <authorList>
            <person name="Allen C."/>
            <person name="Tagirdzhanova G."/>
        </authorList>
    </citation>
    <scope>NUCLEOTIDE SEQUENCE [LARGE SCALE GENOMIC DNA]</scope>
</reference>
<proteinExistence type="predicted"/>
<evidence type="ECO:0000313" key="3">
    <source>
        <dbReference type="EMBL" id="CAK7209721.1"/>
    </source>
</evidence>
<organism evidence="3 4">
    <name type="scientific">Sporothrix curviconia</name>
    <dbReference type="NCBI Taxonomy" id="1260050"/>
    <lineage>
        <taxon>Eukaryota</taxon>
        <taxon>Fungi</taxon>
        <taxon>Dikarya</taxon>
        <taxon>Ascomycota</taxon>
        <taxon>Pezizomycotina</taxon>
        <taxon>Sordariomycetes</taxon>
        <taxon>Sordariomycetidae</taxon>
        <taxon>Ophiostomatales</taxon>
        <taxon>Ophiostomataceae</taxon>
        <taxon>Sporothrix</taxon>
    </lineage>
</organism>
<name>A0ABP0ARB3_9PEZI</name>
<accession>A0ABP0ARB3</accession>
<feature type="region of interest" description="Disordered" evidence="1">
    <location>
        <begin position="34"/>
        <end position="64"/>
    </location>
</feature>
<keyword evidence="4" id="KW-1185">Reference proteome</keyword>
<protein>
    <recommendedName>
        <fullName evidence="5">Ig-like domain-containing protein</fullName>
    </recommendedName>
</protein>
<gene>
    <name evidence="3" type="ORF">SCUCBS95973_000536</name>
</gene>
<comment type="caution">
    <text evidence="3">The sequence shown here is derived from an EMBL/GenBank/DDBJ whole genome shotgun (WGS) entry which is preliminary data.</text>
</comment>
<evidence type="ECO:0008006" key="5">
    <source>
        <dbReference type="Google" id="ProtNLM"/>
    </source>
</evidence>
<keyword evidence="2" id="KW-0732">Signal</keyword>
<sequence length="219" mass="22947">MKMPPVAGLLALALVFVDPVAASRCKPSSVAFPTPSPTRYSSSSLSSSASPSTSSSSASQAPPCSPGPNVVLNFDFSNSINGLASWTPDGTVIGQGSQGCRGMAHCADLTAGSQSASLYQDVSGLAVGASYLLQFRYFWQADNSQANAFCWVTGKGADGQYHNQQYNIPNLGPSSMWTTEFVIWTSVSTTARVACELSNNADTAAEILFTFVELSQICT</sequence>
<feature type="compositionally biased region" description="Low complexity" evidence="1">
    <location>
        <begin position="37"/>
        <end position="62"/>
    </location>
</feature>
<evidence type="ECO:0000256" key="2">
    <source>
        <dbReference type="SAM" id="SignalP"/>
    </source>
</evidence>
<evidence type="ECO:0000256" key="1">
    <source>
        <dbReference type="SAM" id="MobiDB-lite"/>
    </source>
</evidence>